<protein>
    <recommendedName>
        <fullName evidence="2">WKF domain-containing protein</fullName>
    </recommendedName>
</protein>
<keyword evidence="4" id="KW-1185">Reference proteome</keyword>
<sequence>MKKSKGRKKKSKNNPTNTREDNDDHIKYLEAWKTDKSNWKFEKVKQMRLLTGMFDPKKLPENVFPLFVEYMKNSTGNARKTAVEKATQIIDEMEKWTSLTEEEQEKVTKPDDEKYERARTIIQTLE</sequence>
<evidence type="ECO:0000256" key="1">
    <source>
        <dbReference type="SAM" id="MobiDB-lite"/>
    </source>
</evidence>
<dbReference type="EMBL" id="QKKF02010496">
    <property type="protein sequence ID" value="RZF44483.1"/>
    <property type="molecule type" value="Genomic_DNA"/>
</dbReference>
<organism evidence="3 4">
    <name type="scientific">Laodelphax striatellus</name>
    <name type="common">Small brown planthopper</name>
    <name type="synonym">Delphax striatella</name>
    <dbReference type="NCBI Taxonomy" id="195883"/>
    <lineage>
        <taxon>Eukaryota</taxon>
        <taxon>Metazoa</taxon>
        <taxon>Ecdysozoa</taxon>
        <taxon>Arthropoda</taxon>
        <taxon>Hexapoda</taxon>
        <taxon>Insecta</taxon>
        <taxon>Pterygota</taxon>
        <taxon>Neoptera</taxon>
        <taxon>Paraneoptera</taxon>
        <taxon>Hemiptera</taxon>
        <taxon>Auchenorrhyncha</taxon>
        <taxon>Fulgoroidea</taxon>
        <taxon>Delphacidae</taxon>
        <taxon>Criomorphinae</taxon>
        <taxon>Laodelphax</taxon>
    </lineage>
</organism>
<dbReference type="OrthoDB" id="10261563at2759"/>
<dbReference type="InterPro" id="IPR019327">
    <property type="entry name" value="WKF"/>
</dbReference>
<feature type="domain" description="WKF" evidence="2">
    <location>
        <begin position="27"/>
        <end position="89"/>
    </location>
</feature>
<feature type="region of interest" description="Disordered" evidence="1">
    <location>
        <begin position="1"/>
        <end position="25"/>
    </location>
</feature>
<dbReference type="PANTHER" id="PTHR22306">
    <property type="entry name" value="CHROMOSOME 7 OPEN READING FRAME 50"/>
    <property type="match status" value="1"/>
</dbReference>
<proteinExistence type="predicted"/>
<evidence type="ECO:0000259" key="2">
    <source>
        <dbReference type="Pfam" id="PF10180"/>
    </source>
</evidence>
<accession>A0A482XFC4</accession>
<dbReference type="STRING" id="195883.A0A482XFC4"/>
<dbReference type="SMR" id="A0A482XFC4"/>
<reference evidence="3 4" key="1">
    <citation type="journal article" date="2017" name="Gigascience">
        <title>Genome sequence of the small brown planthopper, Laodelphax striatellus.</title>
        <authorList>
            <person name="Zhu J."/>
            <person name="Jiang F."/>
            <person name="Wang X."/>
            <person name="Yang P."/>
            <person name="Bao Y."/>
            <person name="Zhao W."/>
            <person name="Wang W."/>
            <person name="Lu H."/>
            <person name="Wang Q."/>
            <person name="Cui N."/>
            <person name="Li J."/>
            <person name="Chen X."/>
            <person name="Luo L."/>
            <person name="Yu J."/>
            <person name="Kang L."/>
            <person name="Cui F."/>
        </authorList>
    </citation>
    <scope>NUCLEOTIDE SEQUENCE [LARGE SCALE GENOMIC DNA]</scope>
    <source>
        <strain evidence="3">Lst14</strain>
    </source>
</reference>
<name>A0A482XFC4_LAOST</name>
<dbReference type="InParanoid" id="A0A482XFC4"/>
<gene>
    <name evidence="3" type="ORF">LSTR_LSTR002256</name>
</gene>
<evidence type="ECO:0000313" key="4">
    <source>
        <dbReference type="Proteomes" id="UP000291343"/>
    </source>
</evidence>
<evidence type="ECO:0000313" key="3">
    <source>
        <dbReference type="EMBL" id="RZF44483.1"/>
    </source>
</evidence>
<dbReference type="Proteomes" id="UP000291343">
    <property type="component" value="Unassembled WGS sequence"/>
</dbReference>
<comment type="caution">
    <text evidence="3">The sequence shown here is derived from an EMBL/GenBank/DDBJ whole genome shotgun (WGS) entry which is preliminary data.</text>
</comment>
<dbReference type="Pfam" id="PF10180">
    <property type="entry name" value="WKF"/>
    <property type="match status" value="1"/>
</dbReference>
<dbReference type="AlphaFoldDB" id="A0A482XFC4"/>
<feature type="compositionally biased region" description="Basic residues" evidence="1">
    <location>
        <begin position="1"/>
        <end position="12"/>
    </location>
</feature>
<dbReference type="PANTHER" id="PTHR22306:SF2">
    <property type="entry name" value="CHROMOSOME 7 OPEN READING FRAME 50"/>
    <property type="match status" value="1"/>
</dbReference>